<evidence type="ECO:0000256" key="3">
    <source>
        <dbReference type="PROSITE-ProRule" id="PRU00708"/>
    </source>
</evidence>
<feature type="repeat" description="PPR" evidence="3">
    <location>
        <begin position="9"/>
        <end position="43"/>
    </location>
</feature>
<reference evidence="4 5" key="1">
    <citation type="submission" date="2023-12" db="EMBL/GenBank/DDBJ databases">
        <title>A high-quality genome assembly for Dillenia turbinata (Dilleniales).</title>
        <authorList>
            <person name="Chanderbali A."/>
        </authorList>
    </citation>
    <scope>NUCLEOTIDE SEQUENCE [LARGE SCALE GENOMIC DNA]</scope>
    <source>
        <strain evidence="4">LSX21</strain>
        <tissue evidence="4">Leaf</tissue>
    </source>
</reference>
<protein>
    <submittedName>
        <fullName evidence="4">Pentatricopeptide repeat</fullName>
    </submittedName>
</protein>
<accession>A0AAN8ZM36</accession>
<dbReference type="InterPro" id="IPR002885">
    <property type="entry name" value="PPR_rpt"/>
</dbReference>
<keyword evidence="5" id="KW-1185">Reference proteome</keyword>
<comment type="similarity">
    <text evidence="1">Belongs to the PPR family. P subfamily.</text>
</comment>
<name>A0AAN8ZM36_9MAGN</name>
<evidence type="ECO:0000256" key="2">
    <source>
        <dbReference type="ARBA" id="ARBA00022737"/>
    </source>
</evidence>
<evidence type="ECO:0000256" key="1">
    <source>
        <dbReference type="ARBA" id="ARBA00007626"/>
    </source>
</evidence>
<dbReference type="PROSITE" id="PS51375">
    <property type="entry name" value="PPR"/>
    <property type="match status" value="2"/>
</dbReference>
<evidence type="ECO:0000313" key="5">
    <source>
        <dbReference type="Proteomes" id="UP001370490"/>
    </source>
</evidence>
<gene>
    <name evidence="4" type="ORF">RJ641_027889</name>
</gene>
<dbReference type="EMBL" id="JBAMMX010000004">
    <property type="protein sequence ID" value="KAK6942512.1"/>
    <property type="molecule type" value="Genomic_DNA"/>
</dbReference>
<dbReference type="PANTHER" id="PTHR47447">
    <property type="entry name" value="OS03G0856100 PROTEIN"/>
    <property type="match status" value="1"/>
</dbReference>
<dbReference type="NCBIfam" id="TIGR00756">
    <property type="entry name" value="PPR"/>
    <property type="match status" value="1"/>
</dbReference>
<dbReference type="PANTHER" id="PTHR47447:SF17">
    <property type="entry name" value="OS12G0638900 PROTEIN"/>
    <property type="match status" value="1"/>
</dbReference>
<organism evidence="4 5">
    <name type="scientific">Dillenia turbinata</name>
    <dbReference type="NCBI Taxonomy" id="194707"/>
    <lineage>
        <taxon>Eukaryota</taxon>
        <taxon>Viridiplantae</taxon>
        <taxon>Streptophyta</taxon>
        <taxon>Embryophyta</taxon>
        <taxon>Tracheophyta</taxon>
        <taxon>Spermatophyta</taxon>
        <taxon>Magnoliopsida</taxon>
        <taxon>eudicotyledons</taxon>
        <taxon>Gunneridae</taxon>
        <taxon>Pentapetalae</taxon>
        <taxon>Dilleniales</taxon>
        <taxon>Dilleniaceae</taxon>
        <taxon>Dillenia</taxon>
    </lineage>
</organism>
<evidence type="ECO:0000313" key="4">
    <source>
        <dbReference type="EMBL" id="KAK6942512.1"/>
    </source>
</evidence>
<dbReference type="Gene3D" id="1.25.40.10">
    <property type="entry name" value="Tetratricopeptide repeat domain"/>
    <property type="match status" value="1"/>
</dbReference>
<feature type="repeat" description="PPR" evidence="3">
    <location>
        <begin position="44"/>
        <end position="80"/>
    </location>
</feature>
<keyword evidence="2" id="KW-0677">Repeat</keyword>
<comment type="caution">
    <text evidence="4">The sequence shown here is derived from an EMBL/GenBank/DDBJ whole genome shotgun (WGS) entry which is preliminary data.</text>
</comment>
<dbReference type="AlphaFoldDB" id="A0AAN8ZM36"/>
<sequence length="132" mass="15406">MRRKGYNVTSHTWAIMLIQYGRAGLKKIALKNFRKMKYSGCKPTGSTYKHMILSLCGRRGRKVDEAIQLFNEMIKARHVPDRELVETYLSCLCEVRKIEEAQAMADKVGEERTSLDQVYLEALFMDFYEEDN</sequence>
<dbReference type="Proteomes" id="UP001370490">
    <property type="component" value="Unassembled WGS sequence"/>
</dbReference>
<proteinExistence type="inferred from homology"/>
<dbReference type="InterPro" id="IPR011990">
    <property type="entry name" value="TPR-like_helical_dom_sf"/>
</dbReference>
<dbReference type="Pfam" id="PF12854">
    <property type="entry name" value="PPR_1"/>
    <property type="match status" value="1"/>
</dbReference>